<feature type="region of interest" description="Disordered" evidence="1">
    <location>
        <begin position="263"/>
        <end position="289"/>
    </location>
</feature>
<dbReference type="Proteomes" id="UP000193922">
    <property type="component" value="Unassembled WGS sequence"/>
</dbReference>
<dbReference type="EMBL" id="MCFD01000009">
    <property type="protein sequence ID" value="ORX68682.1"/>
    <property type="molecule type" value="Genomic_DNA"/>
</dbReference>
<organism evidence="2 3">
    <name type="scientific">Linderina pennispora</name>
    <dbReference type="NCBI Taxonomy" id="61395"/>
    <lineage>
        <taxon>Eukaryota</taxon>
        <taxon>Fungi</taxon>
        <taxon>Fungi incertae sedis</taxon>
        <taxon>Zoopagomycota</taxon>
        <taxon>Kickxellomycotina</taxon>
        <taxon>Kickxellomycetes</taxon>
        <taxon>Kickxellales</taxon>
        <taxon>Kickxellaceae</taxon>
        <taxon>Linderina</taxon>
    </lineage>
</organism>
<protein>
    <submittedName>
        <fullName evidence="2">Uncharacterized protein</fullName>
    </submittedName>
</protein>
<dbReference type="OrthoDB" id="5588573at2759"/>
<accession>A0A1Y1W5L0</accession>
<evidence type="ECO:0000313" key="2">
    <source>
        <dbReference type="EMBL" id="ORX68682.1"/>
    </source>
</evidence>
<feature type="region of interest" description="Disordered" evidence="1">
    <location>
        <begin position="213"/>
        <end position="242"/>
    </location>
</feature>
<keyword evidence="3" id="KW-1185">Reference proteome</keyword>
<dbReference type="AlphaFoldDB" id="A0A1Y1W5L0"/>
<reference evidence="2 3" key="1">
    <citation type="submission" date="2016-07" db="EMBL/GenBank/DDBJ databases">
        <title>Pervasive Adenine N6-methylation of Active Genes in Fungi.</title>
        <authorList>
            <consortium name="DOE Joint Genome Institute"/>
            <person name="Mondo S.J."/>
            <person name="Dannebaum R.O."/>
            <person name="Kuo R.C."/>
            <person name="Labutti K."/>
            <person name="Haridas S."/>
            <person name="Kuo A."/>
            <person name="Salamov A."/>
            <person name="Ahrendt S.R."/>
            <person name="Lipzen A."/>
            <person name="Sullivan W."/>
            <person name="Andreopoulos W.B."/>
            <person name="Clum A."/>
            <person name="Lindquist E."/>
            <person name="Daum C."/>
            <person name="Ramamoorthy G.K."/>
            <person name="Gryganskyi A."/>
            <person name="Culley D."/>
            <person name="Magnuson J.K."/>
            <person name="James T.Y."/>
            <person name="O'Malley M.A."/>
            <person name="Stajich J.E."/>
            <person name="Spatafora J.W."/>
            <person name="Visel A."/>
            <person name="Grigoriev I.V."/>
        </authorList>
    </citation>
    <scope>NUCLEOTIDE SEQUENCE [LARGE SCALE GENOMIC DNA]</scope>
    <source>
        <strain evidence="2 3">ATCC 12442</strain>
    </source>
</reference>
<feature type="compositionally biased region" description="Low complexity" evidence="1">
    <location>
        <begin position="1"/>
        <end position="13"/>
    </location>
</feature>
<feature type="region of interest" description="Disordered" evidence="1">
    <location>
        <begin position="159"/>
        <end position="192"/>
    </location>
</feature>
<comment type="caution">
    <text evidence="2">The sequence shown here is derived from an EMBL/GenBank/DDBJ whole genome shotgun (WGS) entry which is preliminary data.</text>
</comment>
<sequence length="289" mass="31063">MSSSGSQNSKGKQAAPSQPDGKAKDNSTLGRIAESATKLASDIAFGKSSVNPNSLVAESKQQGEGSSSTHRHEWMAGSQRLQSSGSTDEHTHPSSSTSAAAAFRQAARAANSAQSQGQRWSSEYTVSAPHGEEPSHQIQLAQQMDGAGVLDFLSQTQPTTMSVSHVGQDRSLNKPPVRQQGPHAAGTVETTDPIAYLNGTTYATDMESTDHRVVPHGERGISGSPNHRPEKAWGDSNPTEGQEEWALNEAWNRAWMGTTWDEAKKKKEPKPDHIQPTSKNLSHLLKPRI</sequence>
<feature type="compositionally biased region" description="Basic and acidic residues" evidence="1">
    <location>
        <begin position="263"/>
        <end position="273"/>
    </location>
</feature>
<evidence type="ECO:0000313" key="3">
    <source>
        <dbReference type="Proteomes" id="UP000193922"/>
    </source>
</evidence>
<proteinExistence type="predicted"/>
<evidence type="ECO:0000256" key="1">
    <source>
        <dbReference type="SAM" id="MobiDB-lite"/>
    </source>
</evidence>
<feature type="compositionally biased region" description="Low complexity" evidence="1">
    <location>
        <begin position="94"/>
        <end position="119"/>
    </location>
</feature>
<feature type="region of interest" description="Disordered" evidence="1">
    <location>
        <begin position="1"/>
        <end position="142"/>
    </location>
</feature>
<feature type="compositionally biased region" description="Polar residues" evidence="1">
    <location>
        <begin position="48"/>
        <end position="68"/>
    </location>
</feature>
<dbReference type="RefSeq" id="XP_040742464.1">
    <property type="nucleotide sequence ID" value="XM_040890437.1"/>
</dbReference>
<dbReference type="GeneID" id="63807085"/>
<name>A0A1Y1W5L0_9FUNG</name>
<gene>
    <name evidence="2" type="ORF">DL89DRAFT_293894</name>
</gene>